<evidence type="ECO:0000313" key="9">
    <source>
        <dbReference type="Proteomes" id="UP000641025"/>
    </source>
</evidence>
<dbReference type="InterPro" id="IPR017689">
    <property type="entry name" value="BamD"/>
</dbReference>
<organism evidence="8 9">
    <name type="scientific">Geomonas propionica</name>
    <dbReference type="NCBI Taxonomy" id="2798582"/>
    <lineage>
        <taxon>Bacteria</taxon>
        <taxon>Pseudomonadati</taxon>
        <taxon>Thermodesulfobacteriota</taxon>
        <taxon>Desulfuromonadia</taxon>
        <taxon>Geobacterales</taxon>
        <taxon>Geobacteraceae</taxon>
        <taxon>Geomonas</taxon>
    </lineage>
</organism>
<dbReference type="InterPro" id="IPR011990">
    <property type="entry name" value="TPR-like_helical_dom_sf"/>
</dbReference>
<evidence type="ECO:0000256" key="3">
    <source>
        <dbReference type="ARBA" id="ARBA00023139"/>
    </source>
</evidence>
<evidence type="ECO:0000256" key="1">
    <source>
        <dbReference type="ARBA" id="ARBA00022729"/>
    </source>
</evidence>
<protein>
    <submittedName>
        <fullName evidence="8">Outer membrane protein assembly factor BamD</fullName>
    </submittedName>
</protein>
<keyword evidence="4" id="KW-0998">Cell outer membrane</keyword>
<keyword evidence="5" id="KW-0449">Lipoprotein</keyword>
<dbReference type="Gene3D" id="1.25.40.10">
    <property type="entry name" value="Tetratricopeptide repeat domain"/>
    <property type="match status" value="1"/>
</dbReference>
<dbReference type="PROSITE" id="PS51257">
    <property type="entry name" value="PROKAR_LIPOPROTEIN"/>
    <property type="match status" value="1"/>
</dbReference>
<evidence type="ECO:0000256" key="5">
    <source>
        <dbReference type="ARBA" id="ARBA00023288"/>
    </source>
</evidence>
<proteinExistence type="inferred from homology"/>
<feature type="chain" id="PRO_5045756131" evidence="6">
    <location>
        <begin position="27"/>
        <end position="262"/>
    </location>
</feature>
<dbReference type="PANTHER" id="PTHR37423">
    <property type="entry name" value="SOLUBLE LYTIC MUREIN TRANSGLYCOSYLASE-RELATED"/>
    <property type="match status" value="1"/>
</dbReference>
<dbReference type="SUPFAM" id="SSF48452">
    <property type="entry name" value="TPR-like"/>
    <property type="match status" value="1"/>
</dbReference>
<reference evidence="8 9" key="1">
    <citation type="submission" date="2020-12" db="EMBL/GenBank/DDBJ databases">
        <title>Geomonas sp. Red259, isolated from paddy soil.</title>
        <authorList>
            <person name="Xu Z."/>
            <person name="Zhang Z."/>
            <person name="Masuda Y."/>
            <person name="Itoh H."/>
            <person name="Senoo K."/>
        </authorList>
    </citation>
    <scope>NUCLEOTIDE SEQUENCE [LARGE SCALE GENOMIC DNA]</scope>
    <source>
        <strain evidence="8 9">Red259</strain>
    </source>
</reference>
<evidence type="ECO:0000256" key="2">
    <source>
        <dbReference type="ARBA" id="ARBA00023136"/>
    </source>
</evidence>
<keyword evidence="3" id="KW-0564">Palmitate</keyword>
<dbReference type="InterPro" id="IPR039565">
    <property type="entry name" value="BamD-like"/>
</dbReference>
<evidence type="ECO:0000259" key="7">
    <source>
        <dbReference type="Pfam" id="PF13525"/>
    </source>
</evidence>
<dbReference type="HAMAP" id="MF_00922">
    <property type="entry name" value="OM_assembly_BamD"/>
    <property type="match status" value="1"/>
</dbReference>
<dbReference type="EMBL" id="JAEMHK010000016">
    <property type="protein sequence ID" value="MBJ6802109.1"/>
    <property type="molecule type" value="Genomic_DNA"/>
</dbReference>
<evidence type="ECO:0000256" key="6">
    <source>
        <dbReference type="SAM" id="SignalP"/>
    </source>
</evidence>
<evidence type="ECO:0000313" key="8">
    <source>
        <dbReference type="EMBL" id="MBJ6802109.1"/>
    </source>
</evidence>
<evidence type="ECO:0000256" key="4">
    <source>
        <dbReference type="ARBA" id="ARBA00023237"/>
    </source>
</evidence>
<sequence length="262" mass="29131">MHSRSLRFLGLCSLVALLGACATAPAPVKSPETYFKEGEAAYASQHFEDAIAQFKKVKESYSNPELTAQAELKIADAHFENGAFIEAAAAYEDFRKLHPSNEKAPYALYRLGLSNYSQITGIDTDQTAVKNAVHYLEMFLAQYPNSEYAADAKAKLAECRGKELAYENYVGNFYVRTKKYAAAVKRLNEALQRFPGEPGLADTLFYLQQAYQKSGDTARAEEIQKRLDAEYPAKAREVKGEEAKPVPGKDELPMIIFKDSGK</sequence>
<name>A0ABS0YVV6_9BACT</name>
<dbReference type="Pfam" id="PF13525">
    <property type="entry name" value="YfiO"/>
    <property type="match status" value="1"/>
</dbReference>
<dbReference type="PANTHER" id="PTHR37423:SF1">
    <property type="entry name" value="OUTER MEMBRANE PROTEIN ASSEMBLY FACTOR BAMD"/>
    <property type="match status" value="1"/>
</dbReference>
<keyword evidence="2" id="KW-0472">Membrane</keyword>
<feature type="domain" description="Outer membrane lipoprotein BamD-like" evidence="7">
    <location>
        <begin position="30"/>
        <end position="223"/>
    </location>
</feature>
<dbReference type="SMART" id="SM00028">
    <property type="entry name" value="TPR"/>
    <property type="match status" value="3"/>
</dbReference>
<comment type="caution">
    <text evidence="8">The sequence shown here is derived from an EMBL/GenBank/DDBJ whole genome shotgun (WGS) entry which is preliminary data.</text>
</comment>
<dbReference type="Proteomes" id="UP000641025">
    <property type="component" value="Unassembled WGS sequence"/>
</dbReference>
<keyword evidence="9" id="KW-1185">Reference proteome</keyword>
<feature type="signal peptide" evidence="6">
    <location>
        <begin position="1"/>
        <end position="26"/>
    </location>
</feature>
<dbReference type="RefSeq" id="WP_199396585.1">
    <property type="nucleotide sequence ID" value="NZ_JAEMHK010000016.1"/>
</dbReference>
<gene>
    <name evidence="8" type="ORF">JFN90_18440</name>
</gene>
<dbReference type="NCBIfam" id="TIGR03302">
    <property type="entry name" value="OM_YfiO"/>
    <property type="match status" value="1"/>
</dbReference>
<accession>A0ABS0YVV6</accession>
<keyword evidence="1 6" id="KW-0732">Signal</keyword>
<dbReference type="InterPro" id="IPR019734">
    <property type="entry name" value="TPR_rpt"/>
</dbReference>